<feature type="transmembrane region" description="Helical" evidence="7">
    <location>
        <begin position="199"/>
        <end position="221"/>
    </location>
</feature>
<dbReference type="EMBL" id="JH002446">
    <property type="protein sequence ID" value="EGW04610.1"/>
    <property type="molecule type" value="Genomic_DNA"/>
</dbReference>
<keyword evidence="7" id="KW-0472">Membrane</keyword>
<keyword evidence="7" id="KW-0443">Lipid metabolism</keyword>
<dbReference type="GO" id="GO:0005778">
    <property type="term" value="C:peroxisomal membrane"/>
    <property type="evidence" value="ECO:0007669"/>
    <property type="project" value="UniProtKB-SubCell"/>
</dbReference>
<comment type="catalytic activity">
    <reaction evidence="2">
        <text>octadecanoyl-CoA + 2 NADPH + 2 H(+) = octadecan-1-ol + 2 NADP(+) + CoA</text>
        <dbReference type="Rhea" id="RHEA:36319"/>
        <dbReference type="ChEBI" id="CHEBI:15378"/>
        <dbReference type="ChEBI" id="CHEBI:32154"/>
        <dbReference type="ChEBI" id="CHEBI:57287"/>
        <dbReference type="ChEBI" id="CHEBI:57394"/>
        <dbReference type="ChEBI" id="CHEBI:57783"/>
        <dbReference type="ChEBI" id="CHEBI:58349"/>
        <dbReference type="EC" id="1.2.1.84"/>
    </reaction>
    <physiologicalReaction direction="left-to-right" evidence="2">
        <dbReference type="Rhea" id="RHEA:36320"/>
    </physiologicalReaction>
</comment>
<evidence type="ECO:0000259" key="8">
    <source>
        <dbReference type="Pfam" id="PF07993"/>
    </source>
</evidence>
<accession>G3IFT1</accession>
<dbReference type="AlphaFoldDB" id="G3IFT1"/>
<evidence type="ECO:0000256" key="1">
    <source>
        <dbReference type="ARBA" id="ARBA00004549"/>
    </source>
</evidence>
<dbReference type="InterPro" id="IPR036291">
    <property type="entry name" value="NAD(P)-bd_dom_sf"/>
</dbReference>
<dbReference type="InParanoid" id="G3IFT1"/>
<evidence type="ECO:0000256" key="5">
    <source>
        <dbReference type="ARBA" id="ARBA00049865"/>
    </source>
</evidence>
<evidence type="ECO:0000256" key="4">
    <source>
        <dbReference type="ARBA" id="ARBA00049089"/>
    </source>
</evidence>
<dbReference type="InterPro" id="IPR026055">
    <property type="entry name" value="FAR"/>
</dbReference>
<reference evidence="10" key="1">
    <citation type="journal article" date="2011" name="Nat. Biotechnol.">
        <title>The genomic sequence of the Chinese hamster ovary (CHO)-K1 cell line.</title>
        <authorList>
            <person name="Xu X."/>
            <person name="Nagarajan H."/>
            <person name="Lewis N.E."/>
            <person name="Pan S."/>
            <person name="Cai Z."/>
            <person name="Liu X."/>
            <person name="Chen W."/>
            <person name="Xie M."/>
            <person name="Wang W."/>
            <person name="Hammond S."/>
            <person name="Andersen M.R."/>
            <person name="Neff N."/>
            <person name="Passarelli B."/>
            <person name="Koh W."/>
            <person name="Fan H.C."/>
            <person name="Wang J."/>
            <person name="Gui Y."/>
            <person name="Lee K.H."/>
            <person name="Betenbaugh M.J."/>
            <person name="Quake S.R."/>
            <person name="Famili I."/>
            <person name="Palsson B.O."/>
            <person name="Wang J."/>
        </authorList>
    </citation>
    <scope>NUCLEOTIDE SEQUENCE [LARGE SCALE GENOMIC DNA]</scope>
    <source>
        <strain evidence="10">CHO K1 cell line</strain>
    </source>
</reference>
<protein>
    <recommendedName>
        <fullName evidence="7">Fatty acyl-CoA reductase</fullName>
        <ecNumber evidence="7">1.2.1.84</ecNumber>
    </recommendedName>
</protein>
<dbReference type="PANTHER" id="PTHR11011:SF120">
    <property type="entry name" value="FATTY ACYL-COA REDUCTASE 2"/>
    <property type="match status" value="1"/>
</dbReference>
<dbReference type="GO" id="GO:0102965">
    <property type="term" value="F:alcohol-forming long-chain fatty acyl-CoA reductase activity"/>
    <property type="evidence" value="ECO:0007669"/>
    <property type="project" value="UniProtKB-EC"/>
</dbReference>
<feature type="domain" description="Thioester reductase (TE)" evidence="8">
    <location>
        <begin position="15"/>
        <end position="122"/>
    </location>
</feature>
<keyword evidence="7" id="KW-1133">Transmembrane helix</keyword>
<comment type="similarity">
    <text evidence="7">Belongs to the fatty acyl-CoA reductase family.</text>
</comment>
<keyword evidence="7" id="KW-0444">Lipid biosynthesis</keyword>
<dbReference type="GO" id="GO:0035336">
    <property type="term" value="P:long-chain fatty-acyl-CoA metabolic process"/>
    <property type="evidence" value="ECO:0007669"/>
    <property type="project" value="TreeGrafter"/>
</dbReference>
<dbReference type="SUPFAM" id="SSF51735">
    <property type="entry name" value="NAD(P)-binding Rossmann-fold domains"/>
    <property type="match status" value="1"/>
</dbReference>
<evidence type="ECO:0000256" key="2">
    <source>
        <dbReference type="ARBA" id="ARBA00047991"/>
    </source>
</evidence>
<dbReference type="EC" id="1.2.1.84" evidence="7"/>
<evidence type="ECO:0000313" key="10">
    <source>
        <dbReference type="Proteomes" id="UP000001075"/>
    </source>
</evidence>
<comment type="catalytic activity">
    <reaction evidence="5">
        <text>18-methylnonadecanoyl-CoA + 2 NADPH + 2 H(+) = 18-methylnonadecan-1-ol + 2 NADP(+) + CoA</text>
        <dbReference type="Rhea" id="RHEA:81767"/>
        <dbReference type="ChEBI" id="CHEBI:15378"/>
        <dbReference type="ChEBI" id="CHEBI:57287"/>
        <dbReference type="ChEBI" id="CHEBI:57783"/>
        <dbReference type="ChEBI" id="CHEBI:58349"/>
        <dbReference type="ChEBI" id="CHEBI:84914"/>
        <dbReference type="ChEBI" id="CHEBI:231999"/>
    </reaction>
    <physiologicalReaction direction="left-to-right" evidence="5">
        <dbReference type="Rhea" id="RHEA:81768"/>
    </physiologicalReaction>
</comment>
<comment type="function">
    <text evidence="7">Catalyzes the reduction of fatty acyl-CoA to fatty alcohols.</text>
</comment>
<evidence type="ECO:0000256" key="6">
    <source>
        <dbReference type="ARBA" id="ARBA00049930"/>
    </source>
</evidence>
<comment type="subcellular location">
    <subcellularLocation>
        <location evidence="1">Peroxisome membrane</location>
        <topology evidence="1">Single-pass membrane protein</topology>
    </subcellularLocation>
</comment>
<dbReference type="InterPro" id="IPR013120">
    <property type="entry name" value="FAR_NAD-bd"/>
</dbReference>
<name>G3IFT1_CRIGR</name>
<feature type="domain" description="Thioester reductase (TE)" evidence="8">
    <location>
        <begin position="125"/>
        <end position="181"/>
    </location>
</feature>
<keyword evidence="7" id="KW-0521">NADP</keyword>
<sequence length="230" mass="26179">MSMIAAFYSNKSVLITGATGFLGKVLMEKLFRTSPHLKVIYILVRPKSGQTLQERVFQILNSKLFEKVKEVCPNVHEKIRPISADLNQRDFAISKEDMQELLSCTNIVFHCAATVRFDAHLRWLDDSIIDEITPKLIGDRPNTYTYTKALGEIVVQQESGNLNVAIVRPSIVGATWQEPFPVNTLLLLYFNPGALRTSFFLIVHLHFPLLLPFLSFIPLFLHPLTNWLVL</sequence>
<dbReference type="Pfam" id="PF07993">
    <property type="entry name" value="NAD_binding_4"/>
    <property type="match status" value="2"/>
</dbReference>
<evidence type="ECO:0000313" key="9">
    <source>
        <dbReference type="EMBL" id="EGW04610.1"/>
    </source>
</evidence>
<dbReference type="PANTHER" id="PTHR11011">
    <property type="entry name" value="MALE STERILITY PROTEIN 2-RELATED"/>
    <property type="match status" value="1"/>
</dbReference>
<evidence type="ECO:0000256" key="3">
    <source>
        <dbReference type="ARBA" id="ARBA00048521"/>
    </source>
</evidence>
<dbReference type="Proteomes" id="UP000001075">
    <property type="component" value="Unassembled WGS sequence"/>
</dbReference>
<gene>
    <name evidence="9" type="ORF">I79_022604</name>
</gene>
<comment type="catalytic activity">
    <reaction evidence="6">
        <text>eicosanoyl-CoA + 2 NADPH + 2 H(+) = eicosan-1-ol + 2 NADP(+) + CoA</text>
        <dbReference type="Rhea" id="RHEA:81727"/>
        <dbReference type="ChEBI" id="CHEBI:15378"/>
        <dbReference type="ChEBI" id="CHEBI:57287"/>
        <dbReference type="ChEBI" id="CHEBI:57380"/>
        <dbReference type="ChEBI" id="CHEBI:57783"/>
        <dbReference type="ChEBI" id="CHEBI:58349"/>
        <dbReference type="ChEBI" id="CHEBI:75627"/>
    </reaction>
    <physiologicalReaction direction="left-to-right" evidence="6">
        <dbReference type="Rhea" id="RHEA:81728"/>
    </physiologicalReaction>
</comment>
<proteinExistence type="inferred from homology"/>
<keyword evidence="7" id="KW-0812">Transmembrane</keyword>
<keyword evidence="7" id="KW-0560">Oxidoreductase</keyword>
<comment type="catalytic activity">
    <reaction evidence="3">
        <text>hexadecanoyl-CoA + 2 NADPH + 2 H(+) = hexadecan-1-ol + 2 NADP(+) + CoA</text>
        <dbReference type="Rhea" id="RHEA:36315"/>
        <dbReference type="ChEBI" id="CHEBI:15378"/>
        <dbReference type="ChEBI" id="CHEBI:16125"/>
        <dbReference type="ChEBI" id="CHEBI:57287"/>
        <dbReference type="ChEBI" id="CHEBI:57379"/>
        <dbReference type="ChEBI" id="CHEBI:57783"/>
        <dbReference type="ChEBI" id="CHEBI:58349"/>
        <dbReference type="EC" id="1.2.1.84"/>
    </reaction>
    <physiologicalReaction direction="left-to-right" evidence="3">
        <dbReference type="Rhea" id="RHEA:36316"/>
    </physiologicalReaction>
</comment>
<comment type="catalytic activity">
    <reaction evidence="4">
        <text>a long-chain fatty acyl-CoA + 2 NADPH + 2 H(+) = a long-chain primary fatty alcohol + 2 NADP(+) + CoA</text>
        <dbReference type="Rhea" id="RHEA:52716"/>
        <dbReference type="ChEBI" id="CHEBI:15378"/>
        <dbReference type="ChEBI" id="CHEBI:57287"/>
        <dbReference type="ChEBI" id="CHEBI:57783"/>
        <dbReference type="ChEBI" id="CHEBI:58349"/>
        <dbReference type="ChEBI" id="CHEBI:77396"/>
        <dbReference type="ChEBI" id="CHEBI:83139"/>
        <dbReference type="EC" id="1.2.1.84"/>
    </reaction>
    <physiologicalReaction direction="left-to-right" evidence="4">
        <dbReference type="Rhea" id="RHEA:52717"/>
    </physiologicalReaction>
</comment>
<dbReference type="GO" id="GO:0080019">
    <property type="term" value="F:alcohol-forming very long-chain fatty acyl-CoA reductase activity"/>
    <property type="evidence" value="ECO:0007669"/>
    <property type="project" value="InterPro"/>
</dbReference>
<organism evidence="9 10">
    <name type="scientific">Cricetulus griseus</name>
    <name type="common">Chinese hamster</name>
    <name type="synonym">Cricetulus barabensis griseus</name>
    <dbReference type="NCBI Taxonomy" id="10029"/>
    <lineage>
        <taxon>Eukaryota</taxon>
        <taxon>Metazoa</taxon>
        <taxon>Chordata</taxon>
        <taxon>Craniata</taxon>
        <taxon>Vertebrata</taxon>
        <taxon>Euteleostomi</taxon>
        <taxon>Mammalia</taxon>
        <taxon>Eutheria</taxon>
        <taxon>Euarchontoglires</taxon>
        <taxon>Glires</taxon>
        <taxon>Rodentia</taxon>
        <taxon>Myomorpha</taxon>
        <taxon>Muroidea</taxon>
        <taxon>Cricetidae</taxon>
        <taxon>Cricetinae</taxon>
        <taxon>Cricetulus</taxon>
    </lineage>
</organism>
<evidence type="ECO:0000256" key="7">
    <source>
        <dbReference type="RuleBase" id="RU363097"/>
    </source>
</evidence>
<dbReference type="STRING" id="10029.G3IFT1"/>
<dbReference type="Gene3D" id="3.40.50.720">
    <property type="entry name" value="NAD(P)-binding Rossmann-like Domain"/>
    <property type="match status" value="2"/>
</dbReference>